<evidence type="ECO:0000256" key="2">
    <source>
        <dbReference type="ARBA" id="ARBA00022771"/>
    </source>
</evidence>
<feature type="compositionally biased region" description="Polar residues" evidence="5">
    <location>
        <begin position="482"/>
        <end position="492"/>
    </location>
</feature>
<dbReference type="EMBL" id="JAQJAN010000025">
    <property type="protein sequence ID" value="KAJ5699163.1"/>
    <property type="molecule type" value="Genomic_DNA"/>
</dbReference>
<name>A0AAD6H9X9_9EURO</name>
<accession>A0AAD6H9X9</accession>
<feature type="compositionally biased region" description="Basic and acidic residues" evidence="5">
    <location>
        <begin position="365"/>
        <end position="381"/>
    </location>
</feature>
<dbReference type="Gene3D" id="3.30.40.10">
    <property type="entry name" value="Zinc/RING finger domain, C3HC4 (zinc finger)"/>
    <property type="match status" value="1"/>
</dbReference>
<keyword evidence="8" id="KW-1185">Reference proteome</keyword>
<feature type="region of interest" description="Disordered" evidence="5">
    <location>
        <begin position="99"/>
        <end position="137"/>
    </location>
</feature>
<dbReference type="Proteomes" id="UP001215712">
    <property type="component" value="Unassembled WGS sequence"/>
</dbReference>
<keyword evidence="3" id="KW-0862">Zinc</keyword>
<keyword evidence="2 4" id="KW-0863">Zinc-finger</keyword>
<reference evidence="7" key="2">
    <citation type="submission" date="2023-01" db="EMBL/GenBank/DDBJ databases">
        <authorList>
            <person name="Petersen C."/>
        </authorList>
    </citation>
    <scope>NUCLEOTIDE SEQUENCE</scope>
    <source>
        <strain evidence="7">IBT 17514</strain>
    </source>
</reference>
<evidence type="ECO:0000256" key="1">
    <source>
        <dbReference type="ARBA" id="ARBA00022723"/>
    </source>
</evidence>
<gene>
    <name evidence="7" type="ORF">N7493_012071</name>
</gene>
<feature type="compositionally biased region" description="Acidic residues" evidence="5">
    <location>
        <begin position="465"/>
        <end position="475"/>
    </location>
</feature>
<dbReference type="PANTHER" id="PTHR23327">
    <property type="entry name" value="RING FINGER PROTEIN 127"/>
    <property type="match status" value="1"/>
</dbReference>
<feature type="compositionally biased region" description="Acidic residues" evidence="5">
    <location>
        <begin position="301"/>
        <end position="322"/>
    </location>
</feature>
<feature type="region of interest" description="Disordered" evidence="5">
    <location>
        <begin position="185"/>
        <end position="237"/>
    </location>
</feature>
<reference evidence="7" key="1">
    <citation type="journal article" date="2023" name="IMA Fungus">
        <title>Comparative genomic study of the Penicillium genus elucidates a diverse pangenome and 15 lateral gene transfer events.</title>
        <authorList>
            <person name="Petersen C."/>
            <person name="Sorensen T."/>
            <person name="Nielsen M.R."/>
            <person name="Sondergaard T.E."/>
            <person name="Sorensen J.L."/>
            <person name="Fitzpatrick D.A."/>
            <person name="Frisvad J.C."/>
            <person name="Nielsen K.L."/>
        </authorList>
    </citation>
    <scope>NUCLEOTIDE SEQUENCE</scope>
    <source>
        <strain evidence="7">IBT 17514</strain>
    </source>
</reference>
<evidence type="ECO:0000313" key="7">
    <source>
        <dbReference type="EMBL" id="KAJ5699163.1"/>
    </source>
</evidence>
<evidence type="ECO:0000313" key="8">
    <source>
        <dbReference type="Proteomes" id="UP001215712"/>
    </source>
</evidence>
<feature type="compositionally biased region" description="Acidic residues" evidence="5">
    <location>
        <begin position="193"/>
        <end position="217"/>
    </location>
</feature>
<feature type="compositionally biased region" description="Basic and acidic residues" evidence="5">
    <location>
        <begin position="99"/>
        <end position="125"/>
    </location>
</feature>
<dbReference type="PROSITE" id="PS50089">
    <property type="entry name" value="ZF_RING_2"/>
    <property type="match status" value="1"/>
</dbReference>
<dbReference type="Pfam" id="PF00097">
    <property type="entry name" value="zf-C3HC4"/>
    <property type="match status" value="1"/>
</dbReference>
<proteinExistence type="predicted"/>
<protein>
    <recommendedName>
        <fullName evidence="6">RING-type domain-containing protein</fullName>
    </recommendedName>
</protein>
<sequence length="521" mass="59233">MAAEGSSTIESSALANTLQSHVDDIRGLLQCGICVRPLYEPFTLACGHTFCYSCLASWFAAGRSKRTCPDCRAPVKTQPAPAYLVRAIVQMFTSRPELLDKEETTAEHSKNHQEESERLDKDKANTDPQSGGLFGGLFKEKPQQLKPIEDNGDGVSRCPHCNWELEDGLNCGQCGYIYQPDSEGTDYSGSDFSDTDFDSMIEGDEDEDEDEDEDDFDGDRMNGVHHGMHPHLPPPRYQRTFDLNANLLPPFMTSMHNFNSLHPMNFQFPPDVMNHFIRPRTSVAAALRHRYEQQQYGYDQQQEEYEDEEGYEESFIDDEEHEDHEREDSQSDRSTVVGSSSQNAPLRAPPIVQYPPVFGPNSTSRPDEIDWRMQDQHELQRLRTGWPSHRNPRSLSEASGSSSIHSHFPSDEKEEEDEDEDGDENSDEVSDDDELEDEDEDEDEDSDVPRMGISRRYQPAVLQSSEDEESDEEDTHDFSRQPPRTTGSSVRNAITIDDSDEEPVGPIRRTAQRRQARFSPY</sequence>
<dbReference type="SUPFAM" id="SSF57850">
    <property type="entry name" value="RING/U-box"/>
    <property type="match status" value="1"/>
</dbReference>
<dbReference type="InterPro" id="IPR013083">
    <property type="entry name" value="Znf_RING/FYVE/PHD"/>
</dbReference>
<comment type="caution">
    <text evidence="7">The sequence shown here is derived from an EMBL/GenBank/DDBJ whole genome shotgun (WGS) entry which is preliminary data.</text>
</comment>
<evidence type="ECO:0000256" key="3">
    <source>
        <dbReference type="ARBA" id="ARBA00022833"/>
    </source>
</evidence>
<dbReference type="GO" id="GO:0008270">
    <property type="term" value="F:zinc ion binding"/>
    <property type="evidence" value="ECO:0007669"/>
    <property type="project" value="UniProtKB-KW"/>
</dbReference>
<dbReference type="AlphaFoldDB" id="A0AAD6H9X9"/>
<evidence type="ECO:0000259" key="6">
    <source>
        <dbReference type="PROSITE" id="PS50089"/>
    </source>
</evidence>
<dbReference type="PROSITE" id="PS00518">
    <property type="entry name" value="ZF_RING_1"/>
    <property type="match status" value="1"/>
</dbReference>
<feature type="compositionally biased region" description="Acidic residues" evidence="5">
    <location>
        <begin position="412"/>
        <end position="446"/>
    </location>
</feature>
<evidence type="ECO:0000256" key="5">
    <source>
        <dbReference type="SAM" id="MobiDB-lite"/>
    </source>
</evidence>
<keyword evidence="1" id="KW-0479">Metal-binding</keyword>
<dbReference type="InterPro" id="IPR017907">
    <property type="entry name" value="Znf_RING_CS"/>
</dbReference>
<feature type="region of interest" description="Disordered" evidence="5">
    <location>
        <begin position="295"/>
        <end position="521"/>
    </location>
</feature>
<evidence type="ECO:0000256" key="4">
    <source>
        <dbReference type="PROSITE-ProRule" id="PRU00175"/>
    </source>
</evidence>
<organism evidence="7 8">
    <name type="scientific">Penicillium malachiteum</name>
    <dbReference type="NCBI Taxonomy" id="1324776"/>
    <lineage>
        <taxon>Eukaryota</taxon>
        <taxon>Fungi</taxon>
        <taxon>Dikarya</taxon>
        <taxon>Ascomycota</taxon>
        <taxon>Pezizomycotina</taxon>
        <taxon>Eurotiomycetes</taxon>
        <taxon>Eurotiomycetidae</taxon>
        <taxon>Eurotiales</taxon>
        <taxon>Aspergillaceae</taxon>
        <taxon>Penicillium</taxon>
    </lineage>
</organism>
<dbReference type="SMART" id="SM00184">
    <property type="entry name" value="RING"/>
    <property type="match status" value="1"/>
</dbReference>
<feature type="compositionally biased region" description="Low complexity" evidence="5">
    <location>
        <begin position="394"/>
        <end position="407"/>
    </location>
</feature>
<dbReference type="InterPro" id="IPR018957">
    <property type="entry name" value="Znf_C3HC4_RING-type"/>
</dbReference>
<feature type="domain" description="RING-type" evidence="6">
    <location>
        <begin position="31"/>
        <end position="72"/>
    </location>
</feature>
<dbReference type="InterPro" id="IPR001841">
    <property type="entry name" value="Znf_RING"/>
</dbReference>
<feature type="compositionally biased region" description="Basic residues" evidence="5">
    <location>
        <begin position="510"/>
        <end position="521"/>
    </location>
</feature>